<dbReference type="EMBL" id="AUZJ01000043">
    <property type="protein sequence ID" value="ERF60223.1"/>
    <property type="molecule type" value="Genomic_DNA"/>
</dbReference>
<evidence type="ECO:0000313" key="3">
    <source>
        <dbReference type="EMBL" id="ERJ97686.1"/>
    </source>
</evidence>
<comment type="caution">
    <text evidence="2">The sequence shown here is derived from an EMBL/GenBank/DDBJ whole genome shotgun (WGS) entry which is preliminary data.</text>
</comment>
<evidence type="ECO:0000313" key="5">
    <source>
        <dbReference type="Proteomes" id="UP000016646"/>
    </source>
</evidence>
<dbReference type="InterPro" id="IPR010997">
    <property type="entry name" value="HRDC-like_sf"/>
</dbReference>
<evidence type="ECO:0000313" key="4">
    <source>
        <dbReference type="Proteomes" id="UP000016412"/>
    </source>
</evidence>
<reference evidence="4 5" key="1">
    <citation type="submission" date="2013-08" db="EMBL/GenBank/DDBJ databases">
        <authorList>
            <person name="Durkin A.S."/>
            <person name="Haft D.R."/>
            <person name="McCorrison J."/>
            <person name="Torralba M."/>
            <person name="Gillis M."/>
            <person name="Haft D.H."/>
            <person name="Methe B."/>
            <person name="Sutton G."/>
            <person name="Nelson K.E."/>
        </authorList>
    </citation>
    <scope>NUCLEOTIDE SEQUENCE [LARGE SCALE GENOMIC DNA]</scope>
    <source>
        <strain evidence="3 5">ATCC 35536</strain>
        <strain evidence="2 4">VPI DR56BR1116</strain>
    </source>
</reference>
<gene>
    <name evidence="3" type="ORF">HMPREF0860_0356</name>
    <name evidence="2" type="ORF">HMPREF1325_2569</name>
</gene>
<protein>
    <submittedName>
        <fullName evidence="2">HRDC domain protein</fullName>
    </submittedName>
</protein>
<dbReference type="Gene3D" id="1.10.150.80">
    <property type="entry name" value="HRDC domain"/>
    <property type="match status" value="1"/>
</dbReference>
<dbReference type="Proteomes" id="UP000016646">
    <property type="component" value="Unassembled WGS sequence"/>
</dbReference>
<dbReference type="SUPFAM" id="SSF47819">
    <property type="entry name" value="HRDC-like"/>
    <property type="match status" value="1"/>
</dbReference>
<proteinExistence type="predicted"/>
<organism evidence="2 4">
    <name type="scientific">Treponema socranskii subsp. socranskii VPI DR56BR1116 = ATCC 35536</name>
    <dbReference type="NCBI Taxonomy" id="1125725"/>
    <lineage>
        <taxon>Bacteria</taxon>
        <taxon>Pseudomonadati</taxon>
        <taxon>Spirochaetota</taxon>
        <taxon>Spirochaetia</taxon>
        <taxon>Spirochaetales</taxon>
        <taxon>Treponemataceae</taxon>
        <taxon>Treponema</taxon>
    </lineage>
</organism>
<dbReference type="EMBL" id="AVQI01000084">
    <property type="protein sequence ID" value="ERJ97686.1"/>
    <property type="molecule type" value="Genomic_DNA"/>
</dbReference>
<dbReference type="GO" id="GO:0000166">
    <property type="term" value="F:nucleotide binding"/>
    <property type="evidence" value="ECO:0007669"/>
    <property type="project" value="InterPro"/>
</dbReference>
<dbReference type="STRING" id="1125725.HMPREF1325_2569"/>
<feature type="domain" description="HRDC" evidence="1">
    <location>
        <begin position="1"/>
        <end position="51"/>
    </location>
</feature>
<dbReference type="Proteomes" id="UP000016412">
    <property type="component" value="Unassembled WGS sequence"/>
</dbReference>
<dbReference type="PATRIC" id="fig|1125725.3.peg.1742"/>
<evidence type="ECO:0000313" key="2">
    <source>
        <dbReference type="EMBL" id="ERF60223.1"/>
    </source>
</evidence>
<keyword evidence="5" id="KW-1185">Reference proteome</keyword>
<dbReference type="GO" id="GO:0003676">
    <property type="term" value="F:nucleic acid binding"/>
    <property type="evidence" value="ECO:0007669"/>
    <property type="project" value="InterPro"/>
</dbReference>
<dbReference type="InterPro" id="IPR044876">
    <property type="entry name" value="HRDC_dom_sf"/>
</dbReference>
<dbReference type="InterPro" id="IPR002121">
    <property type="entry name" value="HRDC_dom"/>
</dbReference>
<dbReference type="AlphaFoldDB" id="U2KGN3"/>
<dbReference type="Pfam" id="PF00570">
    <property type="entry name" value="HRDC"/>
    <property type="match status" value="1"/>
</dbReference>
<evidence type="ECO:0000259" key="1">
    <source>
        <dbReference type="PROSITE" id="PS50967"/>
    </source>
</evidence>
<dbReference type="PROSITE" id="PS50967">
    <property type="entry name" value="HRDC"/>
    <property type="match status" value="1"/>
</dbReference>
<sequence>MPPYVIFGDRTIADIAAKKPANDAELSHVYGIGSVKADRFGSAIIRIVKNE</sequence>
<accession>U2KGN3</accession>
<name>U2KGN3_TRESO</name>